<keyword evidence="2" id="KW-1003">Cell membrane</keyword>
<keyword evidence="3 6" id="KW-0812">Transmembrane</keyword>
<keyword evidence="8" id="KW-1185">Reference proteome</keyword>
<dbReference type="Pfam" id="PF02653">
    <property type="entry name" value="BPD_transp_2"/>
    <property type="match status" value="1"/>
</dbReference>
<evidence type="ECO:0000313" key="7">
    <source>
        <dbReference type="EMBL" id="CEO90354.1"/>
    </source>
</evidence>
<dbReference type="CDD" id="cd06574">
    <property type="entry name" value="TM_PBP1_branched-chain-AA_like"/>
    <property type="match status" value="1"/>
</dbReference>
<dbReference type="GO" id="GO:0005886">
    <property type="term" value="C:plasma membrane"/>
    <property type="evidence" value="ECO:0007669"/>
    <property type="project" value="UniProtKB-SubCell"/>
</dbReference>
<feature type="transmembrane region" description="Helical" evidence="6">
    <location>
        <begin position="58"/>
        <end position="78"/>
    </location>
</feature>
<organism evidence="7 8">
    <name type="scientific">Syntrophaceticus schinkii</name>
    <dbReference type="NCBI Taxonomy" id="499207"/>
    <lineage>
        <taxon>Bacteria</taxon>
        <taxon>Bacillati</taxon>
        <taxon>Bacillota</taxon>
        <taxon>Clostridia</taxon>
        <taxon>Thermoanaerobacterales</taxon>
        <taxon>Thermoanaerobacterales Family III. Incertae Sedis</taxon>
        <taxon>Syntrophaceticus</taxon>
    </lineage>
</organism>
<keyword evidence="4 6" id="KW-1133">Transmembrane helix</keyword>
<dbReference type="AlphaFoldDB" id="A0A0B7MI99"/>
<comment type="subcellular location">
    <subcellularLocation>
        <location evidence="1">Cell membrane</location>
        <topology evidence="1">Multi-pass membrane protein</topology>
    </subcellularLocation>
</comment>
<dbReference type="PANTHER" id="PTHR32196:SF69">
    <property type="entry name" value="BRANCHED-CHAIN AMINO ACID TRANSPORT SYSTEM, PERMEASE PROTEIN"/>
    <property type="match status" value="1"/>
</dbReference>
<evidence type="ECO:0000256" key="3">
    <source>
        <dbReference type="ARBA" id="ARBA00022692"/>
    </source>
</evidence>
<keyword evidence="5 6" id="KW-0472">Membrane</keyword>
<evidence type="ECO:0000313" key="8">
    <source>
        <dbReference type="Proteomes" id="UP000046155"/>
    </source>
</evidence>
<feature type="transmembrane region" description="Helical" evidence="6">
    <location>
        <begin position="239"/>
        <end position="262"/>
    </location>
</feature>
<feature type="transmembrane region" description="Helical" evidence="6">
    <location>
        <begin position="183"/>
        <end position="203"/>
    </location>
</feature>
<feature type="transmembrane region" description="Helical" evidence="6">
    <location>
        <begin position="131"/>
        <end position="153"/>
    </location>
</feature>
<proteinExistence type="predicted"/>
<dbReference type="EMBL" id="CDRZ01000282">
    <property type="protein sequence ID" value="CEO90354.1"/>
    <property type="molecule type" value="Genomic_DNA"/>
</dbReference>
<accession>A0A0B7MI99</accession>
<dbReference type="PANTHER" id="PTHR32196">
    <property type="entry name" value="ABC TRANSPORTER PERMEASE PROTEIN YPHD-RELATED-RELATED"/>
    <property type="match status" value="1"/>
</dbReference>
<dbReference type="InterPro" id="IPR001851">
    <property type="entry name" value="ABC_transp_permease"/>
</dbReference>
<evidence type="ECO:0000256" key="6">
    <source>
        <dbReference type="SAM" id="Phobius"/>
    </source>
</evidence>
<feature type="transmembrane region" description="Helical" evidence="6">
    <location>
        <begin position="209"/>
        <end position="230"/>
    </location>
</feature>
<feature type="transmembrane region" description="Helical" evidence="6">
    <location>
        <begin position="85"/>
        <end position="104"/>
    </location>
</feature>
<dbReference type="Proteomes" id="UP000046155">
    <property type="component" value="Unassembled WGS sequence"/>
</dbReference>
<evidence type="ECO:0000256" key="1">
    <source>
        <dbReference type="ARBA" id="ARBA00004651"/>
    </source>
</evidence>
<evidence type="ECO:0000256" key="2">
    <source>
        <dbReference type="ARBA" id="ARBA00022475"/>
    </source>
</evidence>
<dbReference type="GO" id="GO:0022857">
    <property type="term" value="F:transmembrane transporter activity"/>
    <property type="evidence" value="ECO:0007669"/>
    <property type="project" value="InterPro"/>
</dbReference>
<evidence type="ECO:0000256" key="4">
    <source>
        <dbReference type="ARBA" id="ARBA00022989"/>
    </source>
</evidence>
<feature type="transmembrane region" description="Helical" evidence="6">
    <location>
        <begin position="268"/>
        <end position="287"/>
    </location>
</feature>
<name>A0A0B7MI99_9FIRM</name>
<evidence type="ECO:0000256" key="5">
    <source>
        <dbReference type="ARBA" id="ARBA00023136"/>
    </source>
</evidence>
<sequence length="301" mass="31539">MLYVLAGTLEQGLLFALMVMGVYLTFRVLNYADLTVDGSFTMGGAIAASIIFAGGNPWLATLAAICGGLLAGTITGLLHTVFKITPLLSGILTMTGLYSVNLRILGRANVPLLRADTVITRFNSWLPPDSIYGATLLGLLIVVLAVIALYLFLKTEVGLALQATGDNEQMIRAQGVDTNHMKLLGLAISNGMVAFSGALVAQNQQFADAGMGIGMIVAGLASVIIGEAIFGKRTLLQHIIAVVCGSVVYRAVLALVLRLGLAPTDFKLLTALIVVVALASPQVKGWLGKGKNNRKGETLDA</sequence>
<feature type="transmembrane region" description="Helical" evidence="6">
    <location>
        <begin position="12"/>
        <end position="29"/>
    </location>
</feature>
<gene>
    <name evidence="7" type="ORF">SSCH_810027</name>
</gene>
<protein>
    <submittedName>
        <fullName evidence="7">ABC-type transporter, integral membrane subunit</fullName>
    </submittedName>
</protein>
<reference evidence="8" key="1">
    <citation type="submission" date="2015-01" db="EMBL/GenBank/DDBJ databases">
        <authorList>
            <person name="Manzoor Shahid"/>
            <person name="Zubair Saima"/>
        </authorList>
    </citation>
    <scope>NUCLEOTIDE SEQUENCE [LARGE SCALE GENOMIC DNA]</scope>
    <source>
        <strain evidence="8">Sp3</strain>
    </source>
</reference>